<dbReference type="NCBIfam" id="TIGR00675">
    <property type="entry name" value="dcm"/>
    <property type="match status" value="1"/>
</dbReference>
<dbReference type="PANTHER" id="PTHR10629:SF52">
    <property type="entry name" value="DNA (CYTOSINE-5)-METHYLTRANSFERASE 1"/>
    <property type="match status" value="1"/>
</dbReference>
<dbReference type="InterPro" id="IPR029063">
    <property type="entry name" value="SAM-dependent_MTases_sf"/>
</dbReference>
<reference evidence="6" key="1">
    <citation type="journal article" date="2019" name="Sci. Rep.">
        <title>Draft genome of Tanacetum cinerariifolium, the natural source of mosquito coil.</title>
        <authorList>
            <person name="Yamashiro T."/>
            <person name="Shiraishi A."/>
            <person name="Satake H."/>
            <person name="Nakayama K."/>
        </authorList>
    </citation>
    <scope>NUCLEOTIDE SEQUENCE</scope>
</reference>
<evidence type="ECO:0000313" key="6">
    <source>
        <dbReference type="EMBL" id="GEU28167.1"/>
    </source>
</evidence>
<keyword evidence="4 5" id="KW-0949">S-adenosyl-L-methionine</keyword>
<dbReference type="GO" id="GO:0032259">
    <property type="term" value="P:methylation"/>
    <property type="evidence" value="ECO:0007669"/>
    <property type="project" value="UniProtKB-KW"/>
</dbReference>
<evidence type="ECO:0000256" key="1">
    <source>
        <dbReference type="ARBA" id="ARBA00011975"/>
    </source>
</evidence>
<organism evidence="6">
    <name type="scientific">Tanacetum cinerariifolium</name>
    <name type="common">Dalmatian daisy</name>
    <name type="synonym">Chrysanthemum cinerariifolium</name>
    <dbReference type="NCBI Taxonomy" id="118510"/>
    <lineage>
        <taxon>Eukaryota</taxon>
        <taxon>Viridiplantae</taxon>
        <taxon>Streptophyta</taxon>
        <taxon>Embryophyta</taxon>
        <taxon>Tracheophyta</taxon>
        <taxon>Spermatophyta</taxon>
        <taxon>Magnoliopsida</taxon>
        <taxon>eudicotyledons</taxon>
        <taxon>Gunneridae</taxon>
        <taxon>Pentapetalae</taxon>
        <taxon>asterids</taxon>
        <taxon>campanulids</taxon>
        <taxon>Asterales</taxon>
        <taxon>Asteraceae</taxon>
        <taxon>Asteroideae</taxon>
        <taxon>Anthemideae</taxon>
        <taxon>Anthemidinae</taxon>
        <taxon>Tanacetum</taxon>
    </lineage>
</organism>
<name>A0A699GEU3_TANCI</name>
<dbReference type="GO" id="GO:0003886">
    <property type="term" value="F:DNA (cytosine-5-)-methyltransferase activity"/>
    <property type="evidence" value="ECO:0007669"/>
    <property type="project" value="UniProtKB-EC"/>
</dbReference>
<comment type="caution">
    <text evidence="6">The sequence shown here is derived from an EMBL/GenBank/DDBJ whole genome shotgun (WGS) entry which is preliminary data.</text>
</comment>
<feature type="active site" evidence="5">
    <location>
        <position position="73"/>
    </location>
</feature>
<dbReference type="Gene3D" id="3.90.120.10">
    <property type="entry name" value="DNA Methylase, subunit A, domain 2"/>
    <property type="match status" value="1"/>
</dbReference>
<dbReference type="EMBL" id="BKCJ010000002">
    <property type="protein sequence ID" value="GEU28167.1"/>
    <property type="molecule type" value="Genomic_DNA"/>
</dbReference>
<sequence length="800" mass="89110">MAAGCKGIFAIEKSPLAFATLKHNLTENGAFSFAWPSWLPVQAMTCEDLITTYSNEVGKLSGHVDLIVGGPPCQGFSTAGKRNPADPRNKMTEQYLALVGLVKPHFIVIENVAGFNMKFENEKDIELLMGDATKQSYAEYIAARLTQQGYKVSAGLINCSDFGVPQNRQRFLMICERDDQKSEMPNLLDALKLSRVEFLKERGLAFDKPIGTREAISDLEIGGRELVPCLDSTTPGFHEAVYLQPSAPTKYQILMRRAAPDIIPNSRRLPKHKPATIKYFKLVQTICRPGVSLSISERKMAGTRKQSTTVLHPDLPAPTVTTLPDDIVHYSEPRILTVRESARLQSFPDWFAFQEKYTTGGKLRKQECPRYTQVGNAVPPLLSEAIANRPLGSPRRKAACRQAGDQIQRSDMSQCYRGGRCSADAPRLYDLDFDRNCVDASKKARASLQRASVRQHGAVRIGHCLKRTAEQPRVMRRDADLPSLPKNGVGNAAVALFWRHEREAAMQMLAVVPRDKFQHPLPRPFDILESIRRITRRVLASSEPGFDMDVAVRYAGAAMRRRDAQRLQLGLERVRLLRSAIVGVQHQWLALAAALAPASSFNQRGCLVAALARMHLQGDQLAAEQVDDGVQIEEHAAHLAGQIGHVPAPHLVGGRGPHVAAVGALRRLGAAAMLLFPARSESVRQHHARTGPVFRGARGRHGHWPLQRQEGFATLQFSNWSSTMTSPVQRFTLELDAHSIDDEFEELILRDYDVKITDKSDQPWSVIFEGTRERLLLMVKDHWGDHMEINDGEFSPVLVE</sequence>
<evidence type="ECO:0000256" key="3">
    <source>
        <dbReference type="ARBA" id="ARBA00022679"/>
    </source>
</evidence>
<evidence type="ECO:0000256" key="5">
    <source>
        <dbReference type="PROSITE-ProRule" id="PRU01016"/>
    </source>
</evidence>
<dbReference type="PROSITE" id="PS00094">
    <property type="entry name" value="C5_MTASE_1"/>
    <property type="match status" value="1"/>
</dbReference>
<dbReference type="SUPFAM" id="SSF53335">
    <property type="entry name" value="S-adenosyl-L-methionine-dependent methyltransferases"/>
    <property type="match status" value="1"/>
</dbReference>
<gene>
    <name evidence="6" type="ORF">Tci_000145</name>
</gene>
<accession>A0A699GEU3</accession>
<dbReference type="EC" id="2.1.1.37" evidence="1"/>
<proteinExistence type="inferred from homology"/>
<dbReference type="Gene3D" id="3.40.50.150">
    <property type="entry name" value="Vaccinia Virus protein VP39"/>
    <property type="match status" value="1"/>
</dbReference>
<dbReference type="GO" id="GO:0003677">
    <property type="term" value="F:DNA binding"/>
    <property type="evidence" value="ECO:0007669"/>
    <property type="project" value="TreeGrafter"/>
</dbReference>
<dbReference type="InterPro" id="IPR050390">
    <property type="entry name" value="C5-Methyltransferase"/>
</dbReference>
<dbReference type="Pfam" id="PF00145">
    <property type="entry name" value="DNA_methylase"/>
    <property type="match status" value="1"/>
</dbReference>
<dbReference type="InterPro" id="IPR018117">
    <property type="entry name" value="C5_DNA_meth_AS"/>
</dbReference>
<keyword evidence="3 5" id="KW-0808">Transferase</keyword>
<dbReference type="AlphaFoldDB" id="A0A699GEU3"/>
<dbReference type="GO" id="GO:0044027">
    <property type="term" value="P:negative regulation of gene expression via chromosomal CpG island methylation"/>
    <property type="evidence" value="ECO:0007669"/>
    <property type="project" value="TreeGrafter"/>
</dbReference>
<dbReference type="PANTHER" id="PTHR10629">
    <property type="entry name" value="CYTOSINE-SPECIFIC METHYLTRANSFERASE"/>
    <property type="match status" value="1"/>
</dbReference>
<dbReference type="GO" id="GO:0005634">
    <property type="term" value="C:nucleus"/>
    <property type="evidence" value="ECO:0007669"/>
    <property type="project" value="TreeGrafter"/>
</dbReference>
<dbReference type="PROSITE" id="PS51679">
    <property type="entry name" value="SAM_MT_C5"/>
    <property type="match status" value="1"/>
</dbReference>
<evidence type="ECO:0000256" key="4">
    <source>
        <dbReference type="ARBA" id="ARBA00022691"/>
    </source>
</evidence>
<evidence type="ECO:0000256" key="2">
    <source>
        <dbReference type="ARBA" id="ARBA00022603"/>
    </source>
</evidence>
<dbReference type="InterPro" id="IPR001525">
    <property type="entry name" value="C5_MeTfrase"/>
</dbReference>
<protein>
    <recommendedName>
        <fullName evidence="1">DNA (cytosine-5-)-methyltransferase</fullName>
        <ecNumber evidence="1">2.1.1.37</ecNumber>
    </recommendedName>
</protein>
<comment type="similarity">
    <text evidence="5">Belongs to the class I-like SAM-binding methyltransferase superfamily. C5-methyltransferase family.</text>
</comment>
<keyword evidence="2 5" id="KW-0489">Methyltransferase</keyword>